<evidence type="ECO:0000313" key="1">
    <source>
        <dbReference type="EMBL" id="CAG2054057.1"/>
    </source>
</evidence>
<dbReference type="EMBL" id="CAJPIN010000941">
    <property type="protein sequence ID" value="CAG2054057.1"/>
    <property type="molecule type" value="Genomic_DNA"/>
</dbReference>
<sequence>MPLIQTLAKLQVTQNRILRTLTGENRHTKTADLHTMTNYCQLQEIYQDRNKKFYDQTETHENELVRGL</sequence>
<comment type="caution">
    <text evidence="1">The sequence shown here is derived from an EMBL/GenBank/DDBJ whole genome shotgun (WGS) entry which is preliminary data.</text>
</comment>
<proteinExistence type="predicted"/>
<accession>A0ABN7NDU6</accession>
<gene>
    <name evidence="1" type="ORF">TPAB3V08_LOCUS1096</name>
</gene>
<protein>
    <submittedName>
        <fullName evidence="1">Uncharacterized protein</fullName>
    </submittedName>
</protein>
<evidence type="ECO:0000313" key="2">
    <source>
        <dbReference type="Proteomes" id="UP001153148"/>
    </source>
</evidence>
<organism evidence="1 2">
    <name type="scientific">Timema podura</name>
    <name type="common">Walking stick</name>
    <dbReference type="NCBI Taxonomy" id="61482"/>
    <lineage>
        <taxon>Eukaryota</taxon>
        <taxon>Metazoa</taxon>
        <taxon>Ecdysozoa</taxon>
        <taxon>Arthropoda</taxon>
        <taxon>Hexapoda</taxon>
        <taxon>Insecta</taxon>
        <taxon>Pterygota</taxon>
        <taxon>Neoptera</taxon>
        <taxon>Polyneoptera</taxon>
        <taxon>Phasmatodea</taxon>
        <taxon>Timematodea</taxon>
        <taxon>Timematoidea</taxon>
        <taxon>Timematidae</taxon>
        <taxon>Timema</taxon>
    </lineage>
</organism>
<reference evidence="1" key="1">
    <citation type="submission" date="2021-03" db="EMBL/GenBank/DDBJ databases">
        <authorList>
            <person name="Tran Van P."/>
        </authorList>
    </citation>
    <scope>NUCLEOTIDE SEQUENCE</scope>
</reference>
<dbReference type="Proteomes" id="UP001153148">
    <property type="component" value="Unassembled WGS sequence"/>
</dbReference>
<keyword evidence="2" id="KW-1185">Reference proteome</keyword>
<name>A0ABN7NDU6_TIMPD</name>